<dbReference type="OMA" id="KGHSATN"/>
<dbReference type="PANTHER" id="PTHR12270:SF52">
    <property type="entry name" value="GLYCOSYLTRANSFERASE-LIKE PROTEIN GNT13-RELATED"/>
    <property type="match status" value="1"/>
</dbReference>
<dbReference type="Gene3D" id="3.90.550.10">
    <property type="entry name" value="Spore Coat Polysaccharide Biosynthesis Protein SpsA, Chain A"/>
    <property type="match status" value="1"/>
</dbReference>
<feature type="compositionally biased region" description="Polar residues" evidence="7">
    <location>
        <begin position="1"/>
        <end position="20"/>
    </location>
</feature>
<dbReference type="GO" id="GO:0042285">
    <property type="term" value="F:xylosyltransferase activity"/>
    <property type="evidence" value="ECO:0007669"/>
    <property type="project" value="TreeGrafter"/>
</dbReference>
<comment type="subcellular location">
    <subcellularLocation>
        <location evidence="1">Membrane</location>
        <topology evidence="1">Single-pass type II membrane protein</topology>
    </subcellularLocation>
</comment>
<sequence>MNIRYQSLRSNNAIDSQSMNDRGRDRGGIKLKSIDHHNNNNNHKSEKEINEELIERQKNRIPSDDFLNGIHQPFNIVPFFHRAYKYQNNNINNNNNNNNNNRHEQSDDKTTTTTTTNTISTTMVTIVTQATVDRIERVVAMAKKWKGPISTAVFIKNPKDIPQLKKLLRKHWILAEYVDIHLLYANHTRYPVNNLRNLSIKYAQSDYVLLMDADFVPHLGMNEYVSAQIETLLQQQQQQQQNKHPLSSHEQQQQEEKIAFVVPSFASSENPNHLPNDKQSLLKMIKENKVYPTNLNVCPKCHTPTNYSRWYETDDLYQVEYRWIYEPYLIFNRSTCLAFDERLKGYGFDKNSQVFTMAAQGFKFMVLQAFIIHINHPAASWEGPSLDEQQWDSLRIVPITDVTNNTE</sequence>
<dbReference type="InterPro" id="IPR029044">
    <property type="entry name" value="Nucleotide-diphossugar_trans"/>
</dbReference>
<dbReference type="SUPFAM" id="SSF53448">
    <property type="entry name" value="Nucleotide-diphospho-sugar transferases"/>
    <property type="match status" value="1"/>
</dbReference>
<dbReference type="GeneID" id="14869380"/>
<dbReference type="GO" id="GO:0015020">
    <property type="term" value="F:glucuronosyltransferase activity"/>
    <property type="evidence" value="ECO:0007669"/>
    <property type="project" value="TreeGrafter"/>
</dbReference>
<proteinExistence type="predicted"/>
<evidence type="ECO:0000256" key="1">
    <source>
        <dbReference type="ARBA" id="ARBA00004606"/>
    </source>
</evidence>
<dbReference type="GO" id="GO:0035269">
    <property type="term" value="P:protein O-linked glycosylation via mannose"/>
    <property type="evidence" value="ECO:0007669"/>
    <property type="project" value="TreeGrafter"/>
</dbReference>
<feature type="region of interest" description="Disordered" evidence="7">
    <location>
        <begin position="88"/>
        <end position="116"/>
    </location>
</feature>
<dbReference type="Pfam" id="PF13896">
    <property type="entry name" value="Glyco_transf_49"/>
    <property type="match status" value="1"/>
</dbReference>
<dbReference type="EMBL" id="GL883021">
    <property type="protein sequence ID" value="EGG17693.1"/>
    <property type="molecule type" value="Genomic_DNA"/>
</dbReference>
<evidence type="ECO:0000313" key="9">
    <source>
        <dbReference type="Proteomes" id="UP000007797"/>
    </source>
</evidence>
<feature type="region of interest" description="Disordered" evidence="7">
    <location>
        <begin position="1"/>
        <end position="43"/>
    </location>
</feature>
<organism evidence="8 9">
    <name type="scientific">Cavenderia fasciculata</name>
    <name type="common">Slime mold</name>
    <name type="synonym">Dictyostelium fasciculatum</name>
    <dbReference type="NCBI Taxonomy" id="261658"/>
    <lineage>
        <taxon>Eukaryota</taxon>
        <taxon>Amoebozoa</taxon>
        <taxon>Evosea</taxon>
        <taxon>Eumycetozoa</taxon>
        <taxon>Dictyostelia</taxon>
        <taxon>Acytosteliales</taxon>
        <taxon>Cavenderiaceae</taxon>
        <taxon>Cavenderia</taxon>
    </lineage>
</organism>
<dbReference type="GO" id="GO:0016020">
    <property type="term" value="C:membrane"/>
    <property type="evidence" value="ECO:0007669"/>
    <property type="project" value="UniProtKB-SubCell"/>
</dbReference>
<dbReference type="KEGG" id="dfa:DFA_08689"/>
<keyword evidence="9" id="KW-1185">Reference proteome</keyword>
<feature type="compositionally biased region" description="Basic and acidic residues" evidence="7">
    <location>
        <begin position="21"/>
        <end position="43"/>
    </location>
</feature>
<gene>
    <name evidence="8" type="primary">gnt13</name>
    <name evidence="8" type="ORF">DFA_08689</name>
</gene>
<keyword evidence="4" id="KW-1133">Transmembrane helix</keyword>
<evidence type="ECO:0000256" key="6">
    <source>
        <dbReference type="ARBA" id="ARBA00023180"/>
    </source>
</evidence>
<feature type="compositionally biased region" description="Low complexity" evidence="7">
    <location>
        <begin position="88"/>
        <end position="100"/>
    </location>
</feature>
<dbReference type="InterPro" id="IPR051292">
    <property type="entry name" value="Xyl/GlcA_transferase"/>
</dbReference>
<evidence type="ECO:0000256" key="2">
    <source>
        <dbReference type="ARBA" id="ARBA00022692"/>
    </source>
</evidence>
<dbReference type="PANTHER" id="PTHR12270">
    <property type="entry name" value="GLYCOSYLTRANSFERASE-RELATED"/>
    <property type="match status" value="1"/>
</dbReference>
<feature type="compositionally biased region" description="Basic and acidic residues" evidence="7">
    <location>
        <begin position="101"/>
        <end position="110"/>
    </location>
</feature>
<evidence type="ECO:0000256" key="3">
    <source>
        <dbReference type="ARBA" id="ARBA00022968"/>
    </source>
</evidence>
<keyword evidence="6" id="KW-0325">Glycoprotein</keyword>
<evidence type="ECO:0000256" key="5">
    <source>
        <dbReference type="ARBA" id="ARBA00023136"/>
    </source>
</evidence>
<dbReference type="Proteomes" id="UP000007797">
    <property type="component" value="Unassembled WGS sequence"/>
</dbReference>
<keyword evidence="3" id="KW-0735">Signal-anchor</keyword>
<keyword evidence="2" id="KW-0812">Transmembrane</keyword>
<dbReference type="RefSeq" id="XP_004356177.1">
    <property type="nucleotide sequence ID" value="XM_004356124.1"/>
</dbReference>
<dbReference type="OrthoDB" id="411524at2759"/>
<dbReference type="AlphaFoldDB" id="F4Q3N5"/>
<evidence type="ECO:0000256" key="4">
    <source>
        <dbReference type="ARBA" id="ARBA00022989"/>
    </source>
</evidence>
<keyword evidence="5" id="KW-0472">Membrane</keyword>
<accession>F4Q3N5</accession>
<evidence type="ECO:0000256" key="7">
    <source>
        <dbReference type="SAM" id="MobiDB-lite"/>
    </source>
</evidence>
<evidence type="ECO:0000313" key="8">
    <source>
        <dbReference type="EMBL" id="EGG17693.1"/>
    </source>
</evidence>
<reference evidence="9" key="1">
    <citation type="journal article" date="2011" name="Genome Res.">
        <title>Phylogeny-wide analysis of social amoeba genomes highlights ancient origins for complex intercellular communication.</title>
        <authorList>
            <person name="Heidel A.J."/>
            <person name="Lawal H.M."/>
            <person name="Felder M."/>
            <person name="Schilde C."/>
            <person name="Helps N.R."/>
            <person name="Tunggal B."/>
            <person name="Rivero F."/>
            <person name="John U."/>
            <person name="Schleicher M."/>
            <person name="Eichinger L."/>
            <person name="Platzer M."/>
            <person name="Noegel A.A."/>
            <person name="Schaap P."/>
            <person name="Gloeckner G."/>
        </authorList>
    </citation>
    <scope>NUCLEOTIDE SEQUENCE [LARGE SCALE GENOMIC DNA]</scope>
    <source>
        <strain evidence="9">SH3</strain>
    </source>
</reference>
<protein>
    <submittedName>
        <fullName evidence="8">Glycosyltransferase</fullName>
    </submittedName>
</protein>
<name>F4Q3N5_CACFS</name>